<evidence type="ECO:0008006" key="5">
    <source>
        <dbReference type="Google" id="ProtNLM"/>
    </source>
</evidence>
<organism evidence="3 4">
    <name type="scientific">Paenarthrobacter aurescens</name>
    <name type="common">Arthrobacter aurescens</name>
    <dbReference type="NCBI Taxonomy" id="43663"/>
    <lineage>
        <taxon>Bacteria</taxon>
        <taxon>Bacillati</taxon>
        <taxon>Actinomycetota</taxon>
        <taxon>Actinomycetes</taxon>
        <taxon>Micrococcales</taxon>
        <taxon>Micrococcaceae</taxon>
        <taxon>Paenarthrobacter</taxon>
    </lineage>
</organism>
<dbReference type="Proteomes" id="UP000317715">
    <property type="component" value="Unassembled WGS sequence"/>
</dbReference>
<reference evidence="3 4" key="1">
    <citation type="submission" date="2019-06" db="EMBL/GenBank/DDBJ databases">
        <title>Whole genome shotgun sequence of Paenarthrobacter aurescens NBRC 12136.</title>
        <authorList>
            <person name="Hosoyama A."/>
            <person name="Uohara A."/>
            <person name="Ohji S."/>
            <person name="Ichikawa N."/>
        </authorList>
    </citation>
    <scope>NUCLEOTIDE SEQUENCE [LARGE SCALE GENOMIC DNA]</scope>
    <source>
        <strain evidence="3 4">NBRC 12136</strain>
    </source>
</reference>
<gene>
    <name evidence="3" type="ORF">AAU01_38950</name>
</gene>
<evidence type="ECO:0000256" key="2">
    <source>
        <dbReference type="SAM" id="SignalP"/>
    </source>
</evidence>
<dbReference type="InterPro" id="IPR028994">
    <property type="entry name" value="Integrin_alpha_N"/>
</dbReference>
<dbReference type="EMBL" id="BJMD01000037">
    <property type="protein sequence ID" value="GEB21140.1"/>
    <property type="molecule type" value="Genomic_DNA"/>
</dbReference>
<keyword evidence="1 2" id="KW-0732">Signal</keyword>
<dbReference type="AlphaFoldDB" id="A0A4Y3NH24"/>
<accession>A0A4Y3NH24</accession>
<dbReference type="SUPFAM" id="SSF69318">
    <property type="entry name" value="Integrin alpha N-terminal domain"/>
    <property type="match status" value="1"/>
</dbReference>
<dbReference type="Pfam" id="PF13517">
    <property type="entry name" value="FG-GAP_3"/>
    <property type="match status" value="1"/>
</dbReference>
<keyword evidence="4" id="KW-1185">Reference proteome</keyword>
<dbReference type="InterPro" id="IPR013517">
    <property type="entry name" value="FG-GAP"/>
</dbReference>
<dbReference type="Gene3D" id="2.60.40.2700">
    <property type="match status" value="1"/>
</dbReference>
<evidence type="ECO:0000313" key="3">
    <source>
        <dbReference type="EMBL" id="GEB21140.1"/>
    </source>
</evidence>
<feature type="chain" id="PRO_5021271700" description="FG-GAP repeat domain protein" evidence="2">
    <location>
        <begin position="36"/>
        <end position="381"/>
    </location>
</feature>
<dbReference type="GeneID" id="97302704"/>
<sequence>MLASSRPTSGVRRAIAGIGAAIFAAVVLAPAPAMATMDPEPPVITGAPYVGSTLTVTWDPMAYKGCGAAAGPDTRIYWTRDGEVATDHPTWPDYVLTEEDRGKTIAAHLVASYPCEGLEVASEETAPISASNRPNGFTGRGAFELLARRSDGALLMYPRVNNTWEPARTVGAGWNIFPTVLSPGDFDGDGVNDVLGRDTAGGLYLYSGDGSGGWNGPRKVGTGWNIFTSLVAPGDFNSDGTNDVLARDANGILYLYPGDGEGGWLPRTVAGQGWNALNSIITPGDFDGDTNVDVLARDSAGYLKLYSGNGSGGWNGMTVVGQGWNGMSKIGSAGDINADGSLDVFAVDGSGQLRAYYGNGNAGWSGAAVVGWGWGGFTDLF</sequence>
<dbReference type="PANTHER" id="PTHR44103:SF1">
    <property type="entry name" value="PROPROTEIN CONVERTASE P"/>
    <property type="match status" value="1"/>
</dbReference>
<dbReference type="Gene3D" id="2.120.10.70">
    <property type="entry name" value="Fucose-specific lectin"/>
    <property type="match status" value="1"/>
</dbReference>
<comment type="caution">
    <text evidence="3">The sequence shown here is derived from an EMBL/GenBank/DDBJ whole genome shotgun (WGS) entry which is preliminary data.</text>
</comment>
<evidence type="ECO:0000313" key="4">
    <source>
        <dbReference type="Proteomes" id="UP000317715"/>
    </source>
</evidence>
<dbReference type="PANTHER" id="PTHR44103">
    <property type="entry name" value="PROPROTEIN CONVERTASE P"/>
    <property type="match status" value="1"/>
</dbReference>
<dbReference type="RefSeq" id="WP_141286511.1">
    <property type="nucleotide sequence ID" value="NZ_BAAAWK010000001.1"/>
</dbReference>
<name>A0A4Y3NH24_PAEAU</name>
<dbReference type="OrthoDB" id="9779955at2"/>
<feature type="signal peptide" evidence="2">
    <location>
        <begin position="1"/>
        <end position="35"/>
    </location>
</feature>
<proteinExistence type="predicted"/>
<protein>
    <recommendedName>
        <fullName evidence="5">FG-GAP repeat domain protein</fullName>
    </recommendedName>
</protein>
<evidence type="ECO:0000256" key="1">
    <source>
        <dbReference type="ARBA" id="ARBA00022729"/>
    </source>
</evidence>